<dbReference type="PANTHER" id="PTHR35848">
    <property type="entry name" value="OXALATE-BINDING PROTEIN"/>
    <property type="match status" value="1"/>
</dbReference>
<evidence type="ECO:0000256" key="1">
    <source>
        <dbReference type="ARBA" id="ARBA00022723"/>
    </source>
</evidence>
<comment type="caution">
    <text evidence="3">The sequence shown here is derived from an EMBL/GenBank/DDBJ whole genome shotgun (WGS) entry which is preliminary data.</text>
</comment>
<evidence type="ECO:0000259" key="2">
    <source>
        <dbReference type="SMART" id="SM00835"/>
    </source>
</evidence>
<dbReference type="SUPFAM" id="SSF51182">
    <property type="entry name" value="RmlC-like cupins"/>
    <property type="match status" value="1"/>
</dbReference>
<dbReference type="Proteomes" id="UP000597444">
    <property type="component" value="Unassembled WGS sequence"/>
</dbReference>
<dbReference type="PANTHER" id="PTHR35848:SF9">
    <property type="entry name" value="SLL1358 PROTEIN"/>
    <property type="match status" value="1"/>
</dbReference>
<accession>A0A8J3III8</accession>
<dbReference type="InterPro" id="IPR006045">
    <property type="entry name" value="Cupin_1"/>
</dbReference>
<dbReference type="Gene3D" id="2.60.120.10">
    <property type="entry name" value="Jelly Rolls"/>
    <property type="match status" value="2"/>
</dbReference>
<organism evidence="3 4">
    <name type="scientific">Reticulibacter mediterranei</name>
    <dbReference type="NCBI Taxonomy" id="2778369"/>
    <lineage>
        <taxon>Bacteria</taxon>
        <taxon>Bacillati</taxon>
        <taxon>Chloroflexota</taxon>
        <taxon>Ktedonobacteria</taxon>
        <taxon>Ktedonobacterales</taxon>
        <taxon>Reticulibacteraceae</taxon>
        <taxon>Reticulibacter</taxon>
    </lineage>
</organism>
<dbReference type="InterPro" id="IPR014710">
    <property type="entry name" value="RmlC-like_jellyroll"/>
</dbReference>
<evidence type="ECO:0000313" key="4">
    <source>
        <dbReference type="Proteomes" id="UP000597444"/>
    </source>
</evidence>
<dbReference type="Pfam" id="PF00190">
    <property type="entry name" value="Cupin_1"/>
    <property type="match status" value="2"/>
</dbReference>
<dbReference type="EMBL" id="BNJK01000001">
    <property type="protein sequence ID" value="GHO92014.1"/>
    <property type="molecule type" value="Genomic_DNA"/>
</dbReference>
<feature type="domain" description="Cupin type-1" evidence="2">
    <location>
        <begin position="5"/>
        <end position="146"/>
    </location>
</feature>
<dbReference type="RefSeq" id="WP_220202877.1">
    <property type="nucleotide sequence ID" value="NZ_BNJK01000001.1"/>
</dbReference>
<dbReference type="InterPro" id="IPR011051">
    <property type="entry name" value="RmlC_Cupin_sf"/>
</dbReference>
<keyword evidence="1" id="KW-0479">Metal-binding</keyword>
<feature type="domain" description="Cupin type-1" evidence="2">
    <location>
        <begin position="180"/>
        <end position="321"/>
    </location>
</feature>
<dbReference type="CDD" id="cd20306">
    <property type="entry name" value="cupin_OxDC-like"/>
    <property type="match status" value="2"/>
</dbReference>
<dbReference type="PROSITE" id="PS00725">
    <property type="entry name" value="GERMIN"/>
    <property type="match status" value="1"/>
</dbReference>
<dbReference type="InterPro" id="IPR051610">
    <property type="entry name" value="GPI/OXD"/>
</dbReference>
<name>A0A8J3III8_9CHLR</name>
<gene>
    <name evidence="3" type="ORF">KSF_020620</name>
</gene>
<reference evidence="3" key="1">
    <citation type="submission" date="2020-10" db="EMBL/GenBank/DDBJ databases">
        <title>Taxonomic study of unclassified bacteria belonging to the class Ktedonobacteria.</title>
        <authorList>
            <person name="Yabe S."/>
            <person name="Wang C.M."/>
            <person name="Zheng Y."/>
            <person name="Sakai Y."/>
            <person name="Cavaletti L."/>
            <person name="Monciardini P."/>
            <person name="Donadio S."/>
        </authorList>
    </citation>
    <scope>NUCLEOTIDE SEQUENCE</scope>
    <source>
        <strain evidence="3">ID150040</strain>
    </source>
</reference>
<dbReference type="InterPro" id="IPR019780">
    <property type="entry name" value="Germin_Mn-BS"/>
</dbReference>
<sequence>MSFKYRLEQATPDSFAGGTNRIASRQNISDLRDIAMYSMRIEPGGLRELHWHPNAGELNYCLQGQGIIGLLTPEGEADFFHIQPGSVSFIPTGYAHFIFNESRETLHLVTVFSSAKPEHIDISSTLGNISRTLWAQTFNIPNAWFPDLPQQGDQFLIKSEQAVNSIRGGIKTSLSNPFTFNMNMISPHIFAGGTTHELTTSQIPSLDGLTLFLLTAYPEALREPHWHPNAGELDYCVSGTARMEIQGPNGQRESFVIKPGDVAYIPQNYLHYIDNASNDPLQFLVFFSNSAPTNIDFSQVFTSFSHELLAASFGSDLSIFNKVPTPGNVFLAAKRQQPDA</sequence>
<protein>
    <submittedName>
        <fullName evidence="3">Cupin</fullName>
    </submittedName>
</protein>
<dbReference type="SMART" id="SM00835">
    <property type="entry name" value="Cupin_1"/>
    <property type="match status" value="2"/>
</dbReference>
<evidence type="ECO:0000313" key="3">
    <source>
        <dbReference type="EMBL" id="GHO92014.1"/>
    </source>
</evidence>
<dbReference type="GO" id="GO:0030145">
    <property type="term" value="F:manganese ion binding"/>
    <property type="evidence" value="ECO:0007669"/>
    <property type="project" value="InterPro"/>
</dbReference>
<proteinExistence type="predicted"/>
<dbReference type="AlphaFoldDB" id="A0A8J3III8"/>
<keyword evidence="4" id="KW-1185">Reference proteome</keyword>